<dbReference type="SMART" id="SM00413">
    <property type="entry name" value="ETS"/>
    <property type="match status" value="1"/>
</dbReference>
<dbReference type="STRING" id="99883.ENSTNIP00000010186"/>
<dbReference type="Proteomes" id="UP000007303">
    <property type="component" value="Unassembled WGS sequence"/>
</dbReference>
<feature type="domain" description="ETS" evidence="6">
    <location>
        <begin position="5"/>
        <end position="85"/>
    </location>
</feature>
<dbReference type="Gene3D" id="1.10.10.10">
    <property type="entry name" value="Winged helix-like DNA-binding domain superfamily/Winged helix DNA-binding domain"/>
    <property type="match status" value="1"/>
</dbReference>
<dbReference type="SUPFAM" id="SSF46785">
    <property type="entry name" value="Winged helix' DNA-binding domain"/>
    <property type="match status" value="1"/>
</dbReference>
<dbReference type="GO" id="GO:0043565">
    <property type="term" value="F:sequence-specific DNA binding"/>
    <property type="evidence" value="ECO:0007669"/>
    <property type="project" value="InterPro"/>
</dbReference>
<dbReference type="PRINTS" id="PR00454">
    <property type="entry name" value="ETSDOMAIN"/>
</dbReference>
<comment type="subcellular location">
    <subcellularLocation>
        <location evidence="3">Nucleus</location>
    </subcellularLocation>
</comment>
<feature type="region of interest" description="Disordered" evidence="4">
    <location>
        <begin position="172"/>
        <end position="253"/>
    </location>
</feature>
<evidence type="ECO:0000313" key="7">
    <source>
        <dbReference type="Ensembl" id="ENSTNIP00000010186.1"/>
    </source>
</evidence>
<evidence type="ECO:0000256" key="3">
    <source>
        <dbReference type="RuleBase" id="RU004019"/>
    </source>
</evidence>
<dbReference type="OMA" id="KDVESCG"/>
<dbReference type="FunCoup" id="H3CPK3">
    <property type="interactions" value="1456"/>
</dbReference>
<feature type="signal peptide" evidence="5">
    <location>
        <begin position="1"/>
        <end position="21"/>
    </location>
</feature>
<dbReference type="GO" id="GO:0000981">
    <property type="term" value="F:DNA-binding transcription factor activity, RNA polymerase II-specific"/>
    <property type="evidence" value="ECO:0007669"/>
    <property type="project" value="TreeGrafter"/>
</dbReference>
<dbReference type="GO" id="GO:0030154">
    <property type="term" value="P:cell differentiation"/>
    <property type="evidence" value="ECO:0007669"/>
    <property type="project" value="TreeGrafter"/>
</dbReference>
<comment type="similarity">
    <text evidence="1 3">Belongs to the ETS family.</text>
</comment>
<evidence type="ECO:0000313" key="8">
    <source>
        <dbReference type="Proteomes" id="UP000007303"/>
    </source>
</evidence>
<dbReference type="InterPro" id="IPR036388">
    <property type="entry name" value="WH-like_DNA-bd_sf"/>
</dbReference>
<dbReference type="PANTHER" id="PTHR11849">
    <property type="entry name" value="ETS"/>
    <property type="match status" value="1"/>
</dbReference>
<dbReference type="Ensembl" id="ENSTNIT00000010367.1">
    <property type="protein sequence ID" value="ENSTNIP00000010186.1"/>
    <property type="gene ID" value="ENSTNIG00000007381.1"/>
</dbReference>
<dbReference type="AlphaFoldDB" id="H3CPK3"/>
<evidence type="ECO:0000256" key="2">
    <source>
        <dbReference type="ARBA" id="ARBA00023125"/>
    </source>
</evidence>
<sequence length="444" mass="48508">MDNSVTLWQFLLQLLLDSSNEQLICWTNDEGEFKLLQAEEVARLWGARKNKPNMNYDKLSRALRYYYDKNIIKKVNGQKFVYRFVSYPDILKGDVASRAEGDVPPQAKRGESALLEGESADHSKVGGGASSKQSSRNDYIHSGLYTSFTLNSLQNGRQLFKSIKIENPAEKMADRRNAGAPAQSHLSQEQLSHAQPPTLSSVIKFVNTPPKPAAAPTPAPPPQVEAEPPLMPNPLDPLPGAAQRPEGLAGPSQPVYSFEQAQQSDPAFSLQDLTSTNPSPNLVLYSSQDLVIDSDMESQPVHPQAPEKQIQEQYNAILLEKVSTQSSGKTRKPPKVLQISPPTLLVTASDFSPMSLCSPSLPTPSLTPAMIPTPTLLLTPSPLLSNIHFWSTLSPVAPLSPATRRQGAHLFQFPSVLTPQFQIPVHSMDGTNTPGPISPDLQKT</sequence>
<reference evidence="8" key="1">
    <citation type="journal article" date="2004" name="Nature">
        <title>Genome duplication in the teleost fish Tetraodon nigroviridis reveals the early vertebrate proto-karyotype.</title>
        <authorList>
            <person name="Jaillon O."/>
            <person name="Aury J.-M."/>
            <person name="Brunet F."/>
            <person name="Petit J.-L."/>
            <person name="Stange-Thomann N."/>
            <person name="Mauceli E."/>
            <person name="Bouneau L."/>
            <person name="Fischer C."/>
            <person name="Ozouf-Costaz C."/>
            <person name="Bernot A."/>
            <person name="Nicaud S."/>
            <person name="Jaffe D."/>
            <person name="Fisher S."/>
            <person name="Lutfalla G."/>
            <person name="Dossat C."/>
            <person name="Segurens B."/>
            <person name="Dasilva C."/>
            <person name="Salanoubat M."/>
            <person name="Levy M."/>
            <person name="Boudet N."/>
            <person name="Castellano S."/>
            <person name="Anthouard V."/>
            <person name="Jubin C."/>
            <person name="Castelli V."/>
            <person name="Katinka M."/>
            <person name="Vacherie B."/>
            <person name="Biemont C."/>
            <person name="Skalli Z."/>
            <person name="Cattolico L."/>
            <person name="Poulain J."/>
            <person name="De Berardinis V."/>
            <person name="Cruaud C."/>
            <person name="Duprat S."/>
            <person name="Brottier P."/>
            <person name="Coutanceau J.-P."/>
            <person name="Gouzy J."/>
            <person name="Parra G."/>
            <person name="Lardier G."/>
            <person name="Chapple C."/>
            <person name="McKernan K.J."/>
            <person name="McEwan P."/>
            <person name="Bosak S."/>
            <person name="Kellis M."/>
            <person name="Volff J.-N."/>
            <person name="Guigo R."/>
            <person name="Zody M.C."/>
            <person name="Mesirov J."/>
            <person name="Lindblad-Toh K."/>
            <person name="Birren B."/>
            <person name="Nusbaum C."/>
            <person name="Kahn D."/>
            <person name="Robinson-Rechavi M."/>
            <person name="Laudet V."/>
            <person name="Schachter V."/>
            <person name="Quetier F."/>
            <person name="Saurin W."/>
            <person name="Scarpelli C."/>
            <person name="Wincker P."/>
            <person name="Lander E.S."/>
            <person name="Weissenbach J."/>
            <person name="Roest Crollius H."/>
        </authorList>
    </citation>
    <scope>NUCLEOTIDE SEQUENCE [LARGE SCALE GENOMIC DNA]</scope>
</reference>
<dbReference type="GeneTree" id="ENSGT00940000158900"/>
<feature type="chain" id="PRO_5003582327" evidence="5">
    <location>
        <begin position="22"/>
        <end position="444"/>
    </location>
</feature>
<evidence type="ECO:0000259" key="6">
    <source>
        <dbReference type="PROSITE" id="PS50061"/>
    </source>
</evidence>
<dbReference type="PROSITE" id="PS50061">
    <property type="entry name" value="ETS_DOMAIN_3"/>
    <property type="match status" value="1"/>
</dbReference>
<organism evidence="7 8">
    <name type="scientific">Tetraodon nigroviridis</name>
    <name type="common">Spotted green pufferfish</name>
    <name type="synonym">Chelonodon nigroviridis</name>
    <dbReference type="NCBI Taxonomy" id="99883"/>
    <lineage>
        <taxon>Eukaryota</taxon>
        <taxon>Metazoa</taxon>
        <taxon>Chordata</taxon>
        <taxon>Craniata</taxon>
        <taxon>Vertebrata</taxon>
        <taxon>Euteleostomi</taxon>
        <taxon>Actinopterygii</taxon>
        <taxon>Neopterygii</taxon>
        <taxon>Teleostei</taxon>
        <taxon>Neoteleostei</taxon>
        <taxon>Acanthomorphata</taxon>
        <taxon>Eupercaria</taxon>
        <taxon>Tetraodontiformes</taxon>
        <taxon>Tetradontoidea</taxon>
        <taxon>Tetraodontidae</taxon>
        <taxon>Tetraodon</taxon>
    </lineage>
</organism>
<dbReference type="InterPro" id="IPR036390">
    <property type="entry name" value="WH_DNA-bd_sf"/>
</dbReference>
<proteinExistence type="inferred from homology"/>
<keyword evidence="2 3" id="KW-0238">DNA-binding</keyword>
<keyword evidence="3" id="KW-0539">Nucleus</keyword>
<keyword evidence="8" id="KW-1185">Reference proteome</keyword>
<reference evidence="7" key="2">
    <citation type="submission" date="2025-08" db="UniProtKB">
        <authorList>
            <consortium name="Ensembl"/>
        </authorList>
    </citation>
    <scope>IDENTIFICATION</scope>
</reference>
<feature type="region of interest" description="Disordered" evidence="4">
    <location>
        <begin position="100"/>
        <end position="136"/>
    </location>
</feature>
<evidence type="ECO:0000256" key="1">
    <source>
        <dbReference type="ARBA" id="ARBA00005562"/>
    </source>
</evidence>
<dbReference type="InterPro" id="IPR000418">
    <property type="entry name" value="Ets_dom"/>
</dbReference>
<dbReference type="InParanoid" id="H3CPK3"/>
<keyword evidence="5" id="KW-0732">Signal</keyword>
<dbReference type="HOGENOM" id="CLU_036905_1_0_1"/>
<evidence type="ECO:0000256" key="4">
    <source>
        <dbReference type="SAM" id="MobiDB-lite"/>
    </source>
</evidence>
<reference evidence="7" key="3">
    <citation type="submission" date="2025-09" db="UniProtKB">
        <authorList>
            <consortium name="Ensembl"/>
        </authorList>
    </citation>
    <scope>IDENTIFICATION</scope>
</reference>
<evidence type="ECO:0000256" key="5">
    <source>
        <dbReference type="SAM" id="SignalP"/>
    </source>
</evidence>
<name>H3CPK3_TETNG</name>
<dbReference type="InterPro" id="IPR046328">
    <property type="entry name" value="ETS_fam"/>
</dbReference>
<dbReference type="Pfam" id="PF00178">
    <property type="entry name" value="Ets"/>
    <property type="match status" value="1"/>
</dbReference>
<dbReference type="PANTHER" id="PTHR11849:SF21">
    <property type="entry name" value="ETS DOMAIN-CONTAINING PROTEIN ELK-4"/>
    <property type="match status" value="1"/>
</dbReference>
<protein>
    <submittedName>
        <fullName evidence="7">ETS transcription factor ELK4</fullName>
    </submittedName>
</protein>
<dbReference type="PROSITE" id="PS00346">
    <property type="entry name" value="ETS_DOMAIN_2"/>
    <property type="match status" value="1"/>
</dbReference>
<feature type="compositionally biased region" description="Pro residues" evidence="4">
    <location>
        <begin position="209"/>
        <end position="237"/>
    </location>
</feature>
<dbReference type="PROSITE" id="PS00345">
    <property type="entry name" value="ETS_DOMAIN_1"/>
    <property type="match status" value="1"/>
</dbReference>
<dbReference type="GO" id="GO:0005634">
    <property type="term" value="C:nucleus"/>
    <property type="evidence" value="ECO:0007669"/>
    <property type="project" value="UniProtKB-SubCell"/>
</dbReference>
<feature type="compositionally biased region" description="Polar residues" evidence="4">
    <location>
        <begin position="184"/>
        <end position="201"/>
    </location>
</feature>
<accession>H3CPK3</accession>